<feature type="region of interest" description="Disordered" evidence="3">
    <location>
        <begin position="2090"/>
        <end position="2111"/>
    </location>
</feature>
<proteinExistence type="predicted"/>
<keyword evidence="7" id="KW-1185">Reference proteome</keyword>
<feature type="compositionally biased region" description="Basic and acidic residues" evidence="3">
    <location>
        <begin position="1493"/>
        <end position="1518"/>
    </location>
</feature>
<dbReference type="Proteomes" id="UP000314986">
    <property type="component" value="Unassembled WGS sequence"/>
</dbReference>
<evidence type="ECO:0000313" key="7">
    <source>
        <dbReference type="Proteomes" id="UP000314986"/>
    </source>
</evidence>
<feature type="compositionally biased region" description="Low complexity" evidence="3">
    <location>
        <begin position="2099"/>
        <end position="2111"/>
    </location>
</feature>
<feature type="domain" description="PH" evidence="4">
    <location>
        <begin position="1916"/>
        <end position="2023"/>
    </location>
</feature>
<dbReference type="InterPro" id="IPR055251">
    <property type="entry name" value="SOS1_NGEF_PH"/>
</dbReference>
<feature type="compositionally biased region" description="Basic and acidic residues" evidence="3">
    <location>
        <begin position="903"/>
        <end position="916"/>
    </location>
</feature>
<dbReference type="Gene3D" id="1.20.58.60">
    <property type="match status" value="1"/>
</dbReference>
<evidence type="ECO:0000259" key="4">
    <source>
        <dbReference type="PROSITE" id="PS50003"/>
    </source>
</evidence>
<dbReference type="InterPro" id="IPR035899">
    <property type="entry name" value="DBL_dom_sf"/>
</dbReference>
<feature type="region of interest" description="Disordered" evidence="3">
    <location>
        <begin position="573"/>
        <end position="592"/>
    </location>
</feature>
<reference evidence="7" key="1">
    <citation type="journal article" date="2006" name="Science">
        <title>Ancient noncoding elements conserved in the human genome.</title>
        <authorList>
            <person name="Venkatesh B."/>
            <person name="Kirkness E.F."/>
            <person name="Loh Y.H."/>
            <person name="Halpern A.L."/>
            <person name="Lee A.P."/>
            <person name="Johnson J."/>
            <person name="Dandona N."/>
            <person name="Viswanathan L.D."/>
            <person name="Tay A."/>
            <person name="Venter J.C."/>
            <person name="Strausberg R.L."/>
            <person name="Brenner S."/>
        </authorList>
    </citation>
    <scope>NUCLEOTIDE SEQUENCE [LARGE SCALE GENOMIC DNA]</scope>
</reference>
<dbReference type="InterPro" id="IPR001251">
    <property type="entry name" value="CRAL-TRIO_dom"/>
</dbReference>
<reference evidence="6" key="4">
    <citation type="submission" date="2025-05" db="UniProtKB">
        <authorList>
            <consortium name="Ensembl"/>
        </authorList>
    </citation>
    <scope>IDENTIFICATION</scope>
</reference>
<dbReference type="Gene3D" id="1.20.900.10">
    <property type="entry name" value="Dbl homology (DH) domain"/>
    <property type="match status" value="1"/>
</dbReference>
<dbReference type="SUPFAM" id="SSF50729">
    <property type="entry name" value="PH domain-like"/>
    <property type="match status" value="1"/>
</dbReference>
<dbReference type="GeneTree" id="ENSGT00940000158845"/>
<dbReference type="PROSITE" id="PS50003">
    <property type="entry name" value="PH_DOMAIN"/>
    <property type="match status" value="1"/>
</dbReference>
<keyword evidence="2" id="KW-0344">Guanine-nucleotide releasing factor</keyword>
<dbReference type="Ensembl" id="ENSCMIT00000026910.1">
    <property type="protein sequence ID" value="ENSCMIP00000026480.1"/>
    <property type="gene ID" value="ENSCMIG00000011604.1"/>
</dbReference>
<dbReference type="InterPro" id="IPR011993">
    <property type="entry name" value="PH-like_dom_sf"/>
</dbReference>
<reference evidence="7" key="3">
    <citation type="journal article" date="2014" name="Nature">
        <title>Elephant shark genome provides unique insights into gnathostome evolution.</title>
        <authorList>
            <consortium name="International Elephant Shark Genome Sequencing Consortium"/>
            <person name="Venkatesh B."/>
            <person name="Lee A.P."/>
            <person name="Ravi V."/>
            <person name="Maurya A.K."/>
            <person name="Lian M.M."/>
            <person name="Swann J.B."/>
            <person name="Ohta Y."/>
            <person name="Flajnik M.F."/>
            <person name="Sutoh Y."/>
            <person name="Kasahara M."/>
            <person name="Hoon S."/>
            <person name="Gangu V."/>
            <person name="Roy S.W."/>
            <person name="Irimia M."/>
            <person name="Korzh V."/>
            <person name="Kondrychyn I."/>
            <person name="Lim Z.W."/>
            <person name="Tay B.H."/>
            <person name="Tohari S."/>
            <person name="Kong K.W."/>
            <person name="Ho S."/>
            <person name="Lorente-Galdos B."/>
            <person name="Quilez J."/>
            <person name="Marques-Bonet T."/>
            <person name="Raney B.J."/>
            <person name="Ingham P.W."/>
            <person name="Tay A."/>
            <person name="Hillier L.W."/>
            <person name="Minx P."/>
            <person name="Boehm T."/>
            <person name="Wilson R.K."/>
            <person name="Brenner S."/>
            <person name="Warren W.C."/>
        </authorList>
    </citation>
    <scope>NUCLEOTIDE SEQUENCE [LARGE SCALE GENOMIC DNA]</scope>
</reference>
<evidence type="ECO:0000259" key="5">
    <source>
        <dbReference type="PROSITE" id="PS50010"/>
    </source>
</evidence>
<dbReference type="PANTHER" id="PTHR45845">
    <property type="entry name" value="RHO GUANINE NUCLEOTIDE EXCHANGE FACTOR-RELATED"/>
    <property type="match status" value="1"/>
</dbReference>
<dbReference type="SMART" id="SM00233">
    <property type="entry name" value="PH"/>
    <property type="match status" value="1"/>
</dbReference>
<sequence length="2248" mass="254523">MDSESLDACIQSTLSALYPPFEATAATVLCHVFDVVEKTYRGDGLRYLIDFLVPAKHILQCIQQDSCFRYSGLLFRHQGWPLCIHEKIIIHLSAIDWRTLRPGDFYLQVVPHLKKTPRIVVKCLAKDRYNVEEVIVPEVSYTSIFTMEWLDNINKERTGSALENCLLSTDNNNFRVPWEEVVNPEFVEKPKMIENMTSGSWAIDQEIMFNRRSNSTLNDHSLQCENHSETTCGTQRFTTNMKEKELKDEVSPTKTLQYSLSTVGDGLDISGSTEISLQELEGEYVELRQISTFSESGYLVPTGSSNIKPPQRMRTNRPSETIPFEASTHTPCSKHLICPNPMADDPNLTGRPYSEKTDSSFNLHCSTSDDVIEQRSLPDAIENKLTYHNRTWSNNENKELCAITKMKLSSSVETGLHQKEMHHYCCGDVCSLINQPTNVVENKLSCRTLESQVPNHICEQQLQDSQIQSGTNSSTPKSHTKIDLQDCKKAWLVKEFPQDRSHQNIPEEDIIENDNSQHIRVNEQESTLMEFTTVSDTGFSNHQLTNCNLLACQPSASTAEVSNIADKKSAKYTQALDESSGQKGTSKQQPDYVESAQLNSQIPTSNLQLTSDGIQPTAEYVQQKCIADVQSVGSVISLNHSVKYEDVINSENLSENFASDENSDRSLNENKKHIGDGVDGLVEECTEYTTCQLLDDTGTVEKLFNEGVKPTANSDHSDLNLTLCTEYSEDHRSECMKQTDSVSSESLVDQSTNLHKCSVVKEKNEQHLNSGTEQMSVNLEYANTGQTQNDFNKQDHTTNDNLDLAKDSNVQLHEKVELLQNNENPLTQDLPDESVVKTTACYEEKSDGQKDYSTVEEYWSNVVMLESSIAYSSTLGTNKLEPPPASTDVNKNISFAETALKQDSNERNDGLEREVTENVINVNAEESKKSKADKHPEGFDSKTNDEIDTGNQSCNKNTSRLTDQPPKSSLARQHTVNKQKPLPIKHEALSSSPLKSNLPTLYQEINFDVLHSGVACLTGTRDKSGRAVVIITTRNTIWLNPHCNVTELVRLLVYFSSIPRQEIRLAGLTILVDARRCSPVPALFKAFNMLQDTVPNCIHTVLLLVERDLTLRFEKPTSMQFELLSSLKSLHKHIESNQLPPEFDGTFSYCHNDWVCFRMKLEQLMQGCIAAKGFLQSTIENLESSQLPNTAEEADILLEKYRGLMRNVLEDVRLVRLQLEGGAILARLKKEESCVTGTGIFRDSMKTVTALYDQVDEGIHRLVMLSNKCIQELEFLKQFKTFEGEFEEVSRWIEQVGEKQLERGRELEDSLDSLQNTQEEFKGFYNEACEYCGKGRELLKKLEEWCGFQSPELHVFQVKLQRYKRQFGEFARKVEECRQTIDKTVRLYAFFDKAYEWALEGMRHLACISMEDCNSPERCGPVVRYLENHHHQHPEIPEAKFQEMKELACDLKSEKGLKQWKFAWSKCQETKLIFEKKLEAALRTRKSLPSDRSLSDSDNTKSENVQRRHSDGTEQRLQCERSNASLNSSMYSLSSRLSHCGAWQKDKHSPHPSACYGIMNNEDDFVPEAIHSRSSTPSFQGYDQMIAGRACASVRTSTPDAHGQMHNICNEESNYDGAANPLHTQSRCYSAPGSQNQYLKRVLRKAQSFDLSPNDTFKYTSCQRTFSEPARRGNTGVFIKGLEVSSTELNERTCTSRQHALFSWTGNQTDGHRSYIPSSESKAKGSKLRHIIDEMVTTEREYVKSLRYIIDNYFPEMERFDLPQDLRGKRSVIFGNLEKLYNFHSQYFLKELESCVNHPLRVSHCFLRHQDQFGMYALYSKNKPKSDALLASHGNTFFKFKQLQLGDKMNLASYLLKPIQRMSKYALLLKDLIKECSEAQEQELNYLRAAEEMVKFQLQHGNDLLAMDAIRDCDVNLKEQGQLVRQDEFIIWCGRKKYQRHVFLFEDLVLFSKPKRIDGGFDVYIYKHSFKTADIGLTETSGESGLRFEIWFRRRKSNDTYILQASSQEVKHAWANDIAKILWQQATRNKEVRMQEMVSMGVGNKPFLDIKPSEAAINDRAIDYIMKGRGARTRASIAVSLFDHTNPFRRTQAVSKTNSPSASGPSSSSLLGPLNLHMYTNQPLLSGVNSILASGRPFDPNTCIEEDELEHETSSQPSMTTESSESSFQCMSGSGSSGSDSGCVSSLLPENLSEETGPPSDISASYSLPGSRHSSSTTSPLEDKPQFSNSQYISAKSDQITVSPSTMV</sequence>
<dbReference type="FunFam" id="2.30.29.30:FF:000078">
    <property type="entry name" value="Guanine nucleotide exchange factor DBS"/>
    <property type="match status" value="1"/>
</dbReference>
<dbReference type="CDD" id="cd13242">
    <property type="entry name" value="PH_puratrophin-1"/>
    <property type="match status" value="1"/>
</dbReference>
<feature type="region of interest" description="Disordered" evidence="3">
    <location>
        <begin position="1485"/>
        <end position="1518"/>
    </location>
</feature>
<dbReference type="CDD" id="cd00160">
    <property type="entry name" value="RhoGEF"/>
    <property type="match status" value="1"/>
</dbReference>
<feature type="region of interest" description="Disordered" evidence="3">
    <location>
        <begin position="899"/>
        <end position="990"/>
    </location>
</feature>
<evidence type="ECO:0000256" key="1">
    <source>
        <dbReference type="ARBA" id="ARBA00022553"/>
    </source>
</evidence>
<dbReference type="InterPro" id="IPR052231">
    <property type="entry name" value="Rho_GEF_signaling-related"/>
</dbReference>
<feature type="compositionally biased region" description="Polar residues" evidence="3">
    <location>
        <begin position="949"/>
        <end position="978"/>
    </location>
</feature>
<dbReference type="PROSITE" id="PS50010">
    <property type="entry name" value="DH_2"/>
    <property type="match status" value="1"/>
</dbReference>
<reference evidence="7" key="2">
    <citation type="journal article" date="2007" name="PLoS Biol.">
        <title>Survey sequencing and comparative analysis of the elephant shark (Callorhinchus milii) genome.</title>
        <authorList>
            <person name="Venkatesh B."/>
            <person name="Kirkness E.F."/>
            <person name="Loh Y.H."/>
            <person name="Halpern A.L."/>
            <person name="Lee A.P."/>
            <person name="Johnson J."/>
            <person name="Dandona N."/>
            <person name="Viswanathan L.D."/>
            <person name="Tay A."/>
            <person name="Venter J.C."/>
            <person name="Strausberg R.L."/>
            <person name="Brenner S."/>
        </authorList>
    </citation>
    <scope>NUCLEOTIDE SEQUENCE [LARGE SCALE GENOMIC DNA]</scope>
</reference>
<evidence type="ECO:0000256" key="3">
    <source>
        <dbReference type="SAM" id="MobiDB-lite"/>
    </source>
</evidence>
<evidence type="ECO:0000256" key="2">
    <source>
        <dbReference type="ARBA" id="ARBA00022658"/>
    </source>
</evidence>
<feature type="domain" description="DH" evidence="5">
    <location>
        <begin position="1727"/>
        <end position="1904"/>
    </location>
</feature>
<accession>A0A4W3J0Y1</accession>
<keyword evidence="1" id="KW-0597">Phosphoprotein</keyword>
<dbReference type="SUPFAM" id="SSF52087">
    <property type="entry name" value="CRAL/TRIO domain"/>
    <property type="match status" value="1"/>
</dbReference>
<evidence type="ECO:0000313" key="6">
    <source>
        <dbReference type="Ensembl" id="ENSCMIP00000026480.1"/>
    </source>
</evidence>
<dbReference type="SMART" id="SM00325">
    <property type="entry name" value="RhoGEF"/>
    <property type="match status" value="1"/>
</dbReference>
<dbReference type="Gene3D" id="2.30.29.30">
    <property type="entry name" value="Pleckstrin-homology domain (PH domain)/Phosphotyrosine-binding domain (PTB)"/>
    <property type="match status" value="1"/>
</dbReference>
<dbReference type="Gene3D" id="3.40.525.10">
    <property type="entry name" value="CRAL-TRIO lipid binding domain"/>
    <property type="match status" value="1"/>
</dbReference>
<dbReference type="Pfam" id="PF22697">
    <property type="entry name" value="SOS1_NGEF_PH"/>
    <property type="match status" value="1"/>
</dbReference>
<feature type="compositionally biased region" description="Basic and acidic residues" evidence="3">
    <location>
        <begin position="925"/>
        <end position="945"/>
    </location>
</feature>
<dbReference type="InterPro" id="IPR036865">
    <property type="entry name" value="CRAL-TRIO_dom_sf"/>
</dbReference>
<dbReference type="SUPFAM" id="SSF48065">
    <property type="entry name" value="DBL homology domain (DH-domain)"/>
    <property type="match status" value="1"/>
</dbReference>
<dbReference type="PANTHER" id="PTHR45845:SF4">
    <property type="entry name" value="PLECKSTRIN HOMOLOGY DOMAIN CONTAINING, FAMILY G (WITH RHOGEF DOMAIN) MEMBER 4"/>
    <property type="match status" value="1"/>
</dbReference>
<feature type="compositionally biased region" description="Polar residues" evidence="3">
    <location>
        <begin position="576"/>
        <end position="589"/>
    </location>
</feature>
<dbReference type="GO" id="GO:0005085">
    <property type="term" value="F:guanyl-nucleotide exchange factor activity"/>
    <property type="evidence" value="ECO:0007669"/>
    <property type="project" value="UniProtKB-KW"/>
</dbReference>
<name>A0A4W3J0Y1_CALMI</name>
<dbReference type="Pfam" id="PF00621">
    <property type="entry name" value="RhoGEF"/>
    <property type="match status" value="1"/>
</dbReference>
<feature type="compositionally biased region" description="Polar residues" evidence="3">
    <location>
        <begin position="2202"/>
        <end position="2248"/>
    </location>
</feature>
<dbReference type="CDD" id="cd00170">
    <property type="entry name" value="SEC14"/>
    <property type="match status" value="1"/>
</dbReference>
<protein>
    <submittedName>
        <fullName evidence="6">Pleckstrin homology domain containing, family G (with RhoGef domain) member 4</fullName>
    </submittedName>
</protein>
<gene>
    <name evidence="6" type="primary">plekhg4</name>
</gene>
<dbReference type="InterPro" id="IPR001849">
    <property type="entry name" value="PH_domain"/>
</dbReference>
<feature type="region of interest" description="Disordered" evidence="3">
    <location>
        <begin position="2147"/>
        <end position="2248"/>
    </location>
</feature>
<dbReference type="Ensembl" id="ENSCMIT00000026923.1">
    <property type="protein sequence ID" value="ENSCMIP00000026493.1"/>
    <property type="gene ID" value="ENSCMIG00000011604.1"/>
</dbReference>
<organism evidence="6 7">
    <name type="scientific">Callorhinchus milii</name>
    <name type="common">Ghost shark</name>
    <dbReference type="NCBI Taxonomy" id="7868"/>
    <lineage>
        <taxon>Eukaryota</taxon>
        <taxon>Metazoa</taxon>
        <taxon>Chordata</taxon>
        <taxon>Craniata</taxon>
        <taxon>Vertebrata</taxon>
        <taxon>Chondrichthyes</taxon>
        <taxon>Holocephali</taxon>
        <taxon>Chimaeriformes</taxon>
        <taxon>Callorhinchidae</taxon>
        <taxon>Callorhinchus</taxon>
    </lineage>
</organism>
<feature type="compositionally biased region" description="Low complexity" evidence="3">
    <location>
        <begin position="2163"/>
        <end position="2186"/>
    </location>
</feature>
<dbReference type="SUPFAM" id="SSF46966">
    <property type="entry name" value="Spectrin repeat"/>
    <property type="match status" value="1"/>
</dbReference>
<dbReference type="InterPro" id="IPR000219">
    <property type="entry name" value="DH_dom"/>
</dbReference>